<dbReference type="AlphaFoldDB" id="A0A506TXW8"/>
<dbReference type="EMBL" id="VHLG01000032">
    <property type="protein sequence ID" value="TPW26350.1"/>
    <property type="molecule type" value="Genomic_DNA"/>
</dbReference>
<dbReference type="Pfam" id="PF09636">
    <property type="entry name" value="XkdW"/>
    <property type="match status" value="1"/>
</dbReference>
<name>A0A506TXW8_9HYPH</name>
<dbReference type="RefSeq" id="WP_141151252.1">
    <property type="nucleotide sequence ID" value="NZ_VHLG01000032.1"/>
</dbReference>
<sequence>MAFKFTAHEAADIIEAQYPALRNGRDFWTKHPVRRGSAEQIGEVEITEWQPADIDAPTVDDLVTWAAEQAAAAEGAA</sequence>
<dbReference type="Proteomes" id="UP000318801">
    <property type="component" value="Unassembled WGS sequence"/>
</dbReference>
<feature type="domain" description="Bacteriophage SP-beta YorD" evidence="1">
    <location>
        <begin position="11"/>
        <end position="72"/>
    </location>
</feature>
<dbReference type="InterPro" id="IPR019094">
    <property type="entry name" value="Phage_SP-beta_YorD"/>
</dbReference>
<evidence type="ECO:0000313" key="2">
    <source>
        <dbReference type="EMBL" id="TPW26350.1"/>
    </source>
</evidence>
<gene>
    <name evidence="2" type="ORF">FJU08_22350</name>
</gene>
<protein>
    <recommendedName>
        <fullName evidence="1">Bacteriophage SP-beta YorD domain-containing protein</fullName>
    </recommendedName>
</protein>
<comment type="caution">
    <text evidence="2">The sequence shown here is derived from an EMBL/GenBank/DDBJ whole genome shotgun (WGS) entry which is preliminary data.</text>
</comment>
<keyword evidence="3" id="KW-1185">Reference proteome</keyword>
<organism evidence="2 3">
    <name type="scientific">Martelella alba</name>
    <dbReference type="NCBI Taxonomy" id="2590451"/>
    <lineage>
        <taxon>Bacteria</taxon>
        <taxon>Pseudomonadati</taxon>
        <taxon>Pseudomonadota</taxon>
        <taxon>Alphaproteobacteria</taxon>
        <taxon>Hyphomicrobiales</taxon>
        <taxon>Aurantimonadaceae</taxon>
        <taxon>Martelella</taxon>
    </lineage>
</organism>
<reference evidence="2 3" key="1">
    <citation type="submission" date="2019-06" db="EMBL/GenBank/DDBJ databases">
        <authorList>
            <person name="Li M."/>
        </authorList>
    </citation>
    <scope>NUCLEOTIDE SEQUENCE [LARGE SCALE GENOMIC DNA]</scope>
    <source>
        <strain evidence="2 3">BGMRC2036</strain>
    </source>
</reference>
<accession>A0A506TXW8</accession>
<proteinExistence type="predicted"/>
<evidence type="ECO:0000259" key="1">
    <source>
        <dbReference type="Pfam" id="PF09636"/>
    </source>
</evidence>
<dbReference type="OrthoDB" id="7870359at2"/>
<evidence type="ECO:0000313" key="3">
    <source>
        <dbReference type="Proteomes" id="UP000318801"/>
    </source>
</evidence>